<evidence type="ECO:0000256" key="1">
    <source>
        <dbReference type="PROSITE-ProRule" id="PRU00285"/>
    </source>
</evidence>
<evidence type="ECO:0000259" key="4">
    <source>
        <dbReference type="PROSITE" id="PS01031"/>
    </source>
</evidence>
<dbReference type="PANTHER" id="PTHR11527">
    <property type="entry name" value="HEAT-SHOCK PROTEIN 20 FAMILY MEMBER"/>
    <property type="match status" value="1"/>
</dbReference>
<dbReference type="RefSeq" id="WP_014866531.1">
    <property type="nucleotide sequence ID" value="NZ_DAIMMY010000003.1"/>
</dbReference>
<dbReference type="CDD" id="cd06464">
    <property type="entry name" value="ACD_sHsps-like"/>
    <property type="match status" value="1"/>
</dbReference>
<feature type="region of interest" description="Disordered" evidence="3">
    <location>
        <begin position="146"/>
        <end position="229"/>
    </location>
</feature>
<dbReference type="GeneID" id="13354290"/>
<name>A0A0X3BIQ8_9EURY</name>
<organism evidence="5 6">
    <name type="scientific">Methanoculleus bourgensis</name>
    <dbReference type="NCBI Taxonomy" id="83986"/>
    <lineage>
        <taxon>Archaea</taxon>
        <taxon>Methanobacteriati</taxon>
        <taxon>Methanobacteriota</taxon>
        <taxon>Stenosarchaea group</taxon>
        <taxon>Methanomicrobia</taxon>
        <taxon>Methanomicrobiales</taxon>
        <taxon>Methanomicrobiaceae</taxon>
        <taxon>Methanoculleus</taxon>
    </lineage>
</organism>
<dbReference type="Gene3D" id="2.60.40.790">
    <property type="match status" value="1"/>
</dbReference>
<dbReference type="OrthoDB" id="198277at2157"/>
<dbReference type="PROSITE" id="PS01031">
    <property type="entry name" value="SHSP"/>
    <property type="match status" value="1"/>
</dbReference>
<dbReference type="Proteomes" id="UP000069850">
    <property type="component" value="Chromosome 1"/>
</dbReference>
<protein>
    <submittedName>
        <fullName evidence="5">Small heat shock protein C4</fullName>
    </submittedName>
</protein>
<dbReference type="OMA" id="YHMRERR"/>
<dbReference type="EMBL" id="LT158599">
    <property type="protein sequence ID" value="CVK32032.1"/>
    <property type="molecule type" value="Genomic_DNA"/>
</dbReference>
<gene>
    <name evidence="5" type="ORF">MMAB1_0818</name>
</gene>
<feature type="compositionally biased region" description="Basic and acidic residues" evidence="3">
    <location>
        <begin position="158"/>
        <end position="177"/>
    </location>
</feature>
<evidence type="ECO:0000313" key="5">
    <source>
        <dbReference type="EMBL" id="CVK32032.1"/>
    </source>
</evidence>
<proteinExistence type="inferred from homology"/>
<dbReference type="InterPro" id="IPR031107">
    <property type="entry name" value="Small_HSP"/>
</dbReference>
<dbReference type="GeneID" id="27136819"/>
<dbReference type="Pfam" id="PF00011">
    <property type="entry name" value="HSP20"/>
    <property type="match status" value="1"/>
</dbReference>
<accession>A0A0X3BIQ8</accession>
<reference evidence="5 6" key="1">
    <citation type="submission" date="2016-01" db="EMBL/GenBank/DDBJ databases">
        <authorList>
            <person name="Manzoor S."/>
        </authorList>
    </citation>
    <scope>NUCLEOTIDE SEQUENCE [LARGE SCALE GENOMIC DNA]</scope>
    <source>
        <strain evidence="5">Methanoculleus sp MAB1</strain>
    </source>
</reference>
<evidence type="ECO:0000313" key="6">
    <source>
        <dbReference type="Proteomes" id="UP000069850"/>
    </source>
</evidence>
<feature type="domain" description="SHSP" evidence="4">
    <location>
        <begin position="40"/>
        <end position="153"/>
    </location>
</feature>
<comment type="similarity">
    <text evidence="1 2">Belongs to the small heat shock protein (HSP20) family.</text>
</comment>
<sequence length="229" mass="26050">MAWRGTPRGLRAEFDELLADMQRQFAETMERISGATQQVPLLGGAGTMIDVREHDTDVIVVADLPGVERENISVRLLDSRTLRISARREEAREAEQAGYHMRERRIGAISRTVSLPTDVTEEEARATFKNGVLEVRLKKTVETGGRVIPVGGETGRSVAEEQRRREEERYQETRAETEPSGYLRPRDVMEEAKRVELEKRGTSEEQATAERLRKQKEDLYEEGKRKLAG</sequence>
<dbReference type="InterPro" id="IPR008978">
    <property type="entry name" value="HSP20-like_chaperone"/>
</dbReference>
<dbReference type="KEGG" id="mema:MMAB1_0818"/>
<dbReference type="InterPro" id="IPR002068">
    <property type="entry name" value="A-crystallin/Hsp20_dom"/>
</dbReference>
<dbReference type="SUPFAM" id="SSF49764">
    <property type="entry name" value="HSP20-like chaperones"/>
    <property type="match status" value="1"/>
</dbReference>
<dbReference type="AlphaFoldDB" id="A0A0X3BIQ8"/>
<feature type="compositionally biased region" description="Basic and acidic residues" evidence="3">
    <location>
        <begin position="184"/>
        <end position="229"/>
    </location>
</feature>
<evidence type="ECO:0000256" key="3">
    <source>
        <dbReference type="SAM" id="MobiDB-lite"/>
    </source>
</evidence>
<keyword evidence="5" id="KW-0346">Stress response</keyword>
<evidence type="ECO:0000256" key="2">
    <source>
        <dbReference type="RuleBase" id="RU003616"/>
    </source>
</evidence>